<dbReference type="RefSeq" id="XP_020431925.1">
    <property type="nucleotide sequence ID" value="XM_020577477.1"/>
</dbReference>
<dbReference type="Proteomes" id="UP000001396">
    <property type="component" value="Unassembled WGS sequence"/>
</dbReference>
<dbReference type="SUPFAM" id="SSF48371">
    <property type="entry name" value="ARM repeat"/>
    <property type="match status" value="1"/>
</dbReference>
<dbReference type="InterPro" id="IPR011989">
    <property type="entry name" value="ARM-like"/>
</dbReference>
<organism evidence="1 2">
    <name type="scientific">Heterostelium pallidum (strain ATCC 26659 / Pp 5 / PN500)</name>
    <name type="common">Cellular slime mold</name>
    <name type="synonym">Polysphondylium pallidum</name>
    <dbReference type="NCBI Taxonomy" id="670386"/>
    <lineage>
        <taxon>Eukaryota</taxon>
        <taxon>Amoebozoa</taxon>
        <taxon>Evosea</taxon>
        <taxon>Eumycetozoa</taxon>
        <taxon>Dictyostelia</taxon>
        <taxon>Acytosteliales</taxon>
        <taxon>Acytosteliaceae</taxon>
        <taxon>Heterostelium</taxon>
    </lineage>
</organism>
<protein>
    <submittedName>
        <fullName evidence="1">Vacuolar ATP synthase subunit H</fullName>
    </submittedName>
</protein>
<dbReference type="InterPro" id="IPR004908">
    <property type="entry name" value="ATPase_V1-cplx_hsu"/>
</dbReference>
<proteinExistence type="predicted"/>
<dbReference type="GO" id="GO:0000221">
    <property type="term" value="C:vacuolar proton-transporting V-type ATPase, V1 domain"/>
    <property type="evidence" value="ECO:0007669"/>
    <property type="project" value="InterPro"/>
</dbReference>
<dbReference type="GeneID" id="31362105"/>
<dbReference type="OMA" id="GINCFIF"/>
<dbReference type="FunCoup" id="D3BF90">
    <property type="interactions" value="859"/>
</dbReference>
<dbReference type="PANTHER" id="PTHR10698:SF0">
    <property type="entry name" value="V-TYPE PROTON ATPASE SUBUNIT H"/>
    <property type="match status" value="1"/>
</dbReference>
<dbReference type="InterPro" id="IPR016024">
    <property type="entry name" value="ARM-type_fold"/>
</dbReference>
<reference evidence="1 2" key="1">
    <citation type="journal article" date="2011" name="Genome Res.">
        <title>Phylogeny-wide analysis of social amoeba genomes highlights ancient origins for complex intercellular communication.</title>
        <authorList>
            <person name="Heidel A.J."/>
            <person name="Lawal H.M."/>
            <person name="Felder M."/>
            <person name="Schilde C."/>
            <person name="Helps N.R."/>
            <person name="Tunggal B."/>
            <person name="Rivero F."/>
            <person name="John U."/>
            <person name="Schleicher M."/>
            <person name="Eichinger L."/>
            <person name="Platzer M."/>
            <person name="Noegel A.A."/>
            <person name="Schaap P."/>
            <person name="Gloeckner G."/>
        </authorList>
    </citation>
    <scope>NUCLEOTIDE SEQUENCE [LARGE SCALE GENOMIC DNA]</scope>
    <source>
        <strain evidence="2">ATCC 26659 / Pp 5 / PN500</strain>
    </source>
</reference>
<dbReference type="PANTHER" id="PTHR10698">
    <property type="entry name" value="V-TYPE PROTON ATPASE SUBUNIT H"/>
    <property type="match status" value="1"/>
</dbReference>
<dbReference type="STRING" id="670386.D3BF90"/>
<dbReference type="Pfam" id="PF03224">
    <property type="entry name" value="V-ATPase_H_N"/>
    <property type="match status" value="1"/>
</dbReference>
<accession>D3BF90</accession>
<dbReference type="InParanoid" id="D3BF90"/>
<dbReference type="AlphaFoldDB" id="D3BF90"/>
<dbReference type="Gene3D" id="1.25.10.10">
    <property type="entry name" value="Leucine-rich Repeat Variant"/>
    <property type="match status" value="1"/>
</dbReference>
<dbReference type="EMBL" id="ADBJ01000031">
    <property type="protein sequence ID" value="EFA79804.1"/>
    <property type="molecule type" value="Genomic_DNA"/>
</dbReference>
<comment type="caution">
    <text evidence="1">The sequence shown here is derived from an EMBL/GenBank/DDBJ whole genome shotgun (WGS) entry which is preliminary data.</text>
</comment>
<sequence length="293" mass="33613">MRFEEEFLKHTVNGVKAAEAAFRDQKVATRIVPWSSHLKSDFITREEYSLIDKYDKKSETEKKTIFSTEGDRLAQFFVDFLQKSADLDTIQYVLYLVNEIIRIEPKALNNFVRLNSAKDANYPYNIFFRLFNREDNNAYVNLIAGIILGNILAAGSPPQKEIEHFINWSLPLLRKSEPREVEVALIALQAFLAKEDNRVLFNKLQGTNLLVEIVSNNASPNTLLLPLLYEALYCIWLLSFSPVVAHDASEKNIVPTLVQITKTITKEKIIRLSIASLRVIIKFAKQIPPYSYN</sequence>
<dbReference type="GO" id="GO:0046961">
    <property type="term" value="F:proton-transporting ATPase activity, rotational mechanism"/>
    <property type="evidence" value="ECO:0007669"/>
    <property type="project" value="InterPro"/>
</dbReference>
<evidence type="ECO:0000313" key="1">
    <source>
        <dbReference type="EMBL" id="EFA79804.1"/>
    </source>
</evidence>
<keyword evidence="2" id="KW-1185">Reference proteome</keyword>
<evidence type="ECO:0000313" key="2">
    <source>
        <dbReference type="Proteomes" id="UP000001396"/>
    </source>
</evidence>
<gene>
    <name evidence="1" type="primary">vatH</name>
    <name evidence="1" type="ORF">PPL_06623</name>
</gene>
<name>D3BF90_HETP5</name>